<dbReference type="OrthoDB" id="8886245at2"/>
<keyword evidence="3" id="KW-1185">Reference proteome</keyword>
<dbReference type="Proteomes" id="UP000295509">
    <property type="component" value="Unassembled WGS sequence"/>
</dbReference>
<dbReference type="Pfam" id="PF19994">
    <property type="entry name" value="GASH"/>
    <property type="match status" value="1"/>
</dbReference>
<accession>A0A4R8LPT0</accession>
<dbReference type="InterPro" id="IPR045523">
    <property type="entry name" value="GASH"/>
</dbReference>
<protein>
    <recommendedName>
        <fullName evidence="1">GTPase-associated system helical domain-containing protein</fullName>
    </recommendedName>
</protein>
<sequence length="366" mass="39979">MAASVKPMHQDFARWYSSVSMGDDAQRRQNRWQGVLSVVSGAGRDIVEALLRLAYDTRAEPDASVLQAIRQDFKNADDAFEMSGNKRELQVLSGSCLAILMEDQDEYEGAAAALAITTAALGGARSHDLPMDLLALAEAAIVQRASKNRTRPRLSDVVTRAVPKFDFEQAKAKIREQQSWDGVVEAFSLAAEATSATMKNLAARQVSSINAAENFIQIQDEELQMLWWITGQRSEEYAAAFDAVPAEVQPLVFASDLANDTALLPGPPSVKALLSRAGLKERKKIAVVTAVNAPKQDWMRRLMDGTDLSPVSTPLHFAIQRQLETGAGDAWVPGWAAVTGIDAGHTLPALTLGELFYRERLLLLFE</sequence>
<dbReference type="RefSeq" id="WP_134192869.1">
    <property type="nucleotide sequence ID" value="NZ_JBHLUW010000061.1"/>
</dbReference>
<gene>
    <name evidence="2" type="ORF">BX592_111181</name>
</gene>
<reference evidence="2 3" key="1">
    <citation type="submission" date="2019-03" db="EMBL/GenBank/DDBJ databases">
        <title>Genomic Encyclopedia of Type Strains, Phase III (KMG-III): the genomes of soil and plant-associated and newly described type strains.</title>
        <authorList>
            <person name="Whitman W."/>
        </authorList>
    </citation>
    <scope>NUCLEOTIDE SEQUENCE [LARGE SCALE GENOMIC DNA]</scope>
    <source>
        <strain evidence="2 3">LMG 29544</strain>
    </source>
</reference>
<organism evidence="2 3">
    <name type="scientific">Paraburkholderia rhizosphaerae</name>
    <dbReference type="NCBI Taxonomy" id="480658"/>
    <lineage>
        <taxon>Bacteria</taxon>
        <taxon>Pseudomonadati</taxon>
        <taxon>Pseudomonadota</taxon>
        <taxon>Betaproteobacteria</taxon>
        <taxon>Burkholderiales</taxon>
        <taxon>Burkholderiaceae</taxon>
        <taxon>Paraburkholderia</taxon>
    </lineage>
</organism>
<proteinExistence type="predicted"/>
<comment type="caution">
    <text evidence="2">The sequence shown here is derived from an EMBL/GenBank/DDBJ whole genome shotgun (WGS) entry which is preliminary data.</text>
</comment>
<evidence type="ECO:0000259" key="1">
    <source>
        <dbReference type="Pfam" id="PF19994"/>
    </source>
</evidence>
<evidence type="ECO:0000313" key="3">
    <source>
        <dbReference type="Proteomes" id="UP000295509"/>
    </source>
</evidence>
<dbReference type="AlphaFoldDB" id="A0A4R8LPT0"/>
<evidence type="ECO:0000313" key="2">
    <source>
        <dbReference type="EMBL" id="TDY48246.1"/>
    </source>
</evidence>
<dbReference type="EMBL" id="SORE01000011">
    <property type="protein sequence ID" value="TDY48246.1"/>
    <property type="molecule type" value="Genomic_DNA"/>
</dbReference>
<feature type="domain" description="GTPase-associated system helical" evidence="1">
    <location>
        <begin position="51"/>
        <end position="362"/>
    </location>
</feature>
<name>A0A4R8LPT0_9BURK</name>